<proteinExistence type="predicted"/>
<reference evidence="1 2" key="1">
    <citation type="submission" date="2019-03" db="EMBL/GenBank/DDBJ databases">
        <title>Single cell metagenomics reveals metabolic interactions within the superorganism composed of flagellate Streblomastix strix and complex community of Bacteroidetes bacteria on its surface.</title>
        <authorList>
            <person name="Treitli S.C."/>
            <person name="Kolisko M."/>
            <person name="Husnik F."/>
            <person name="Keeling P."/>
            <person name="Hampl V."/>
        </authorList>
    </citation>
    <scope>NUCLEOTIDE SEQUENCE [LARGE SCALE GENOMIC DNA]</scope>
    <source>
        <strain evidence="1">ST1C</strain>
    </source>
</reference>
<accession>A0A5J4V7E1</accession>
<organism evidence="1 2">
    <name type="scientific">Streblomastix strix</name>
    <dbReference type="NCBI Taxonomy" id="222440"/>
    <lineage>
        <taxon>Eukaryota</taxon>
        <taxon>Metamonada</taxon>
        <taxon>Preaxostyla</taxon>
        <taxon>Oxymonadida</taxon>
        <taxon>Streblomastigidae</taxon>
        <taxon>Streblomastix</taxon>
    </lineage>
</organism>
<sequence>MLRFSDMTFNKLLLILALAILSNAYILDFPKYRLEGTQLIWDYSGSDQGVVTVDTSKLTSPWNGKTTDESFTVLPERIKITSNLVFDARPNFASYEDICDFRYYYYASSIYDFWGTIGLAYYNISVIPSDLHFLNCHPRSYKEIGPSGQVGDIDQLEPVCDQDVSLYPVLRGMVDTSCYGTAEKAGDACKATCTDGSALKAFGTYLLYGAYDDSFNENDLKLALVNFGPVLGRKANNEYFEVFYGWKTTESKIYYLSFVRGNDGHISFTSDHSSPFQNIEEAYIVYGTRQDLSAQDPHLNASGVVRAVLSLIAAVLVLPALLI</sequence>
<dbReference type="EMBL" id="SNRW01009185">
    <property type="protein sequence ID" value="KAA6378383.1"/>
    <property type="molecule type" value="Genomic_DNA"/>
</dbReference>
<gene>
    <name evidence="1" type="ORF">EZS28_026091</name>
</gene>
<protein>
    <submittedName>
        <fullName evidence="1">Uncharacterized protein</fullName>
    </submittedName>
</protein>
<dbReference type="Proteomes" id="UP000324800">
    <property type="component" value="Unassembled WGS sequence"/>
</dbReference>
<dbReference type="AlphaFoldDB" id="A0A5J4V7E1"/>
<name>A0A5J4V7E1_9EUKA</name>
<evidence type="ECO:0000313" key="2">
    <source>
        <dbReference type="Proteomes" id="UP000324800"/>
    </source>
</evidence>
<evidence type="ECO:0000313" key="1">
    <source>
        <dbReference type="EMBL" id="KAA6378383.1"/>
    </source>
</evidence>
<comment type="caution">
    <text evidence="1">The sequence shown here is derived from an EMBL/GenBank/DDBJ whole genome shotgun (WGS) entry which is preliminary data.</text>
</comment>